<reference evidence="3 4" key="1">
    <citation type="journal article" date="2019" name="Int. J. Syst. Evol. Microbiol.">
        <title>The Global Catalogue of Microorganisms (GCM) 10K type strain sequencing project: providing services to taxonomists for standard genome sequencing and annotation.</title>
        <authorList>
            <consortium name="The Broad Institute Genomics Platform"/>
            <consortium name="The Broad Institute Genome Sequencing Center for Infectious Disease"/>
            <person name="Wu L."/>
            <person name="Ma J."/>
        </authorList>
    </citation>
    <scope>NUCLEOTIDE SEQUENCE [LARGE SCALE GENOMIC DNA]</scope>
    <source>
        <strain evidence="3 4">JCM 4316</strain>
    </source>
</reference>
<dbReference type="Gene3D" id="3.40.50.1820">
    <property type="entry name" value="alpha/beta hydrolase"/>
    <property type="match status" value="1"/>
</dbReference>
<feature type="region of interest" description="Disordered" evidence="1">
    <location>
        <begin position="103"/>
        <end position="135"/>
    </location>
</feature>
<feature type="compositionally biased region" description="Gly residues" evidence="1">
    <location>
        <begin position="103"/>
        <end position="117"/>
    </location>
</feature>
<feature type="region of interest" description="Disordered" evidence="1">
    <location>
        <begin position="240"/>
        <end position="259"/>
    </location>
</feature>
<evidence type="ECO:0000313" key="3">
    <source>
        <dbReference type="EMBL" id="GAA2368981.1"/>
    </source>
</evidence>
<dbReference type="EMBL" id="BAAASD010000050">
    <property type="protein sequence ID" value="GAA2368981.1"/>
    <property type="molecule type" value="Genomic_DNA"/>
</dbReference>
<proteinExistence type="predicted"/>
<evidence type="ECO:0000313" key="4">
    <source>
        <dbReference type="Proteomes" id="UP001500253"/>
    </source>
</evidence>
<feature type="compositionally biased region" description="Low complexity" evidence="1">
    <location>
        <begin position="125"/>
        <end position="134"/>
    </location>
</feature>
<dbReference type="PANTHER" id="PTHR43433">
    <property type="entry name" value="HYDROLASE, ALPHA/BETA FOLD FAMILY PROTEIN"/>
    <property type="match status" value="1"/>
</dbReference>
<keyword evidence="4" id="KW-1185">Reference proteome</keyword>
<name>A0ABN3H4J5_9ACTN</name>
<feature type="domain" description="AB hydrolase-1" evidence="2">
    <location>
        <begin position="144"/>
        <end position="233"/>
    </location>
</feature>
<sequence>MTRGLKASSAPSPLPPATARRRLTGLLTDDGVRIEAAYEPLAPGAADTADLGAADTADRARGGGLAGGSLAASGLAAGSLARGGQASRDLAASGLAAGGLARGGPVTGGPVTGGQPRGGQASRNVVTGGPVTDDPVTDDQVAGPAIVVAHGFTGALERPALRRAAAVLGRHAAVVTFSFRGHGRSGGRSTVGDREVLDLAAAVRWARRLGHRRVATVGFSMGGSVVLRHAALYGAGAGPGSGPGSGAGSGAQPGAGAASEPGMGLGALEAKGCAGAREAAHADVVVAVSAPARWYYRGTAPMRRVHWAITRPTGRLVSRYGLRTRIDSRGWDPEPLSPVAAAPLIAPTPLLIVHGDRDPYFPLDHPRTLAEAADPSSTELWIEPGFGHAENAADAALLDRIAAWATAHL</sequence>
<organism evidence="3 4">
    <name type="scientific">Streptomyces cuspidosporus</name>
    <dbReference type="NCBI Taxonomy" id="66882"/>
    <lineage>
        <taxon>Bacteria</taxon>
        <taxon>Bacillati</taxon>
        <taxon>Actinomycetota</taxon>
        <taxon>Actinomycetes</taxon>
        <taxon>Kitasatosporales</taxon>
        <taxon>Streptomycetaceae</taxon>
        <taxon>Streptomyces</taxon>
    </lineage>
</organism>
<dbReference type="Proteomes" id="UP001500253">
    <property type="component" value="Unassembled WGS sequence"/>
</dbReference>
<dbReference type="Pfam" id="PF00561">
    <property type="entry name" value="Abhydrolase_1"/>
    <property type="match status" value="1"/>
</dbReference>
<dbReference type="InterPro" id="IPR000073">
    <property type="entry name" value="AB_hydrolase_1"/>
</dbReference>
<dbReference type="SUPFAM" id="SSF53474">
    <property type="entry name" value="alpha/beta-Hydrolases"/>
    <property type="match status" value="1"/>
</dbReference>
<dbReference type="InterPro" id="IPR050471">
    <property type="entry name" value="AB_hydrolase"/>
</dbReference>
<comment type="caution">
    <text evidence="3">The sequence shown here is derived from an EMBL/GenBank/DDBJ whole genome shotgun (WGS) entry which is preliminary data.</text>
</comment>
<protein>
    <recommendedName>
        <fullName evidence="2">AB hydrolase-1 domain-containing protein</fullName>
    </recommendedName>
</protein>
<evidence type="ECO:0000259" key="2">
    <source>
        <dbReference type="Pfam" id="PF00561"/>
    </source>
</evidence>
<gene>
    <name evidence="3" type="ORF">GCM10010246_73350</name>
</gene>
<feature type="compositionally biased region" description="Gly residues" evidence="1">
    <location>
        <begin position="240"/>
        <end position="253"/>
    </location>
</feature>
<dbReference type="PANTHER" id="PTHR43433:SF3">
    <property type="entry name" value="NON-HEME CHLOROPEROXIDASE"/>
    <property type="match status" value="1"/>
</dbReference>
<evidence type="ECO:0000256" key="1">
    <source>
        <dbReference type="SAM" id="MobiDB-lite"/>
    </source>
</evidence>
<dbReference type="InterPro" id="IPR029058">
    <property type="entry name" value="AB_hydrolase_fold"/>
</dbReference>
<accession>A0ABN3H4J5</accession>